<dbReference type="AlphaFoldDB" id="A0A165KSI0"/>
<feature type="transmembrane region" description="Helical" evidence="2">
    <location>
        <begin position="12"/>
        <end position="32"/>
    </location>
</feature>
<feature type="compositionally biased region" description="Acidic residues" evidence="1">
    <location>
        <begin position="328"/>
        <end position="337"/>
    </location>
</feature>
<evidence type="ECO:0000313" key="3">
    <source>
        <dbReference type="EMBL" id="KZT63526.1"/>
    </source>
</evidence>
<gene>
    <name evidence="3" type="ORF">DAEQUDRAFT_760428</name>
</gene>
<evidence type="ECO:0000313" key="4">
    <source>
        <dbReference type="Proteomes" id="UP000076727"/>
    </source>
</evidence>
<feature type="transmembrane region" description="Helical" evidence="2">
    <location>
        <begin position="44"/>
        <end position="63"/>
    </location>
</feature>
<evidence type="ECO:0000256" key="2">
    <source>
        <dbReference type="SAM" id="Phobius"/>
    </source>
</evidence>
<feature type="transmembrane region" description="Helical" evidence="2">
    <location>
        <begin position="239"/>
        <end position="262"/>
    </location>
</feature>
<protein>
    <submittedName>
        <fullName evidence="3">Uncharacterized protein</fullName>
    </submittedName>
</protein>
<keyword evidence="2" id="KW-1133">Transmembrane helix</keyword>
<feature type="transmembrane region" description="Helical" evidence="2">
    <location>
        <begin position="84"/>
        <end position="112"/>
    </location>
</feature>
<accession>A0A165KSI0</accession>
<keyword evidence="2" id="KW-0812">Transmembrane</keyword>
<reference evidence="3 4" key="1">
    <citation type="journal article" date="2016" name="Mol. Biol. Evol.">
        <title>Comparative Genomics of Early-Diverging Mushroom-Forming Fungi Provides Insights into the Origins of Lignocellulose Decay Capabilities.</title>
        <authorList>
            <person name="Nagy L.G."/>
            <person name="Riley R."/>
            <person name="Tritt A."/>
            <person name="Adam C."/>
            <person name="Daum C."/>
            <person name="Floudas D."/>
            <person name="Sun H."/>
            <person name="Yadav J.S."/>
            <person name="Pangilinan J."/>
            <person name="Larsson K.H."/>
            <person name="Matsuura K."/>
            <person name="Barry K."/>
            <person name="Labutti K."/>
            <person name="Kuo R."/>
            <person name="Ohm R.A."/>
            <person name="Bhattacharya S.S."/>
            <person name="Shirouzu T."/>
            <person name="Yoshinaga Y."/>
            <person name="Martin F.M."/>
            <person name="Grigoriev I.V."/>
            <person name="Hibbett D.S."/>
        </authorList>
    </citation>
    <scope>NUCLEOTIDE SEQUENCE [LARGE SCALE GENOMIC DNA]</scope>
    <source>
        <strain evidence="3 4">L-15889</strain>
    </source>
</reference>
<evidence type="ECO:0000256" key="1">
    <source>
        <dbReference type="SAM" id="MobiDB-lite"/>
    </source>
</evidence>
<organism evidence="3 4">
    <name type="scientific">Daedalea quercina L-15889</name>
    <dbReference type="NCBI Taxonomy" id="1314783"/>
    <lineage>
        <taxon>Eukaryota</taxon>
        <taxon>Fungi</taxon>
        <taxon>Dikarya</taxon>
        <taxon>Basidiomycota</taxon>
        <taxon>Agaricomycotina</taxon>
        <taxon>Agaricomycetes</taxon>
        <taxon>Polyporales</taxon>
        <taxon>Fomitopsis</taxon>
    </lineage>
</organism>
<name>A0A165KSI0_9APHY</name>
<dbReference type="EMBL" id="KV429175">
    <property type="protein sequence ID" value="KZT63526.1"/>
    <property type="molecule type" value="Genomic_DNA"/>
</dbReference>
<proteinExistence type="predicted"/>
<dbReference type="Proteomes" id="UP000076727">
    <property type="component" value="Unassembled WGS sequence"/>
</dbReference>
<feature type="region of interest" description="Disordered" evidence="1">
    <location>
        <begin position="317"/>
        <end position="347"/>
    </location>
</feature>
<dbReference type="OrthoDB" id="2804213at2759"/>
<sequence>MSAGEPSQILAVLDIGFILNCCYVASCTIYAYDRFLTFLWEVNLIWWKWSMSVATGLYMLLHVSMAAYQCTTIIAMTLTDCKSAYITSIVFCGSAVLFRLANGGFMALRAYAIGNRRILLALAIFVLSSVDPAFDIYQDTTLFVAAAPQPIDCVISENISGKDNSISAEHCYLTSNQLGLTPAASCAQFSVTIIGQICNILAEALLVSVTWRHASTVKLGNDVQLRTPLTTALIRDGTVYFVTIFVLLLLDAVLNCINAAYYAGLDNIIYSVQAILLTHFYLNLHEASNWRLGDSSNTSQMSDLRFTRVVGQLAGSLPYGPNRSAQGTDEDDLDLNGELENRNGTHADELTLERGSIEGCDAHSLIDSGLITVEEVSRTEVLY</sequence>
<keyword evidence="4" id="KW-1185">Reference proteome</keyword>
<keyword evidence="2" id="KW-0472">Membrane</keyword>